<evidence type="ECO:0000313" key="3">
    <source>
        <dbReference type="Proteomes" id="UP000054477"/>
    </source>
</evidence>
<dbReference type="AlphaFoldDB" id="A0A0C9WP95"/>
<reference evidence="2 3" key="1">
    <citation type="submission" date="2014-04" db="EMBL/GenBank/DDBJ databases">
        <authorList>
            <consortium name="DOE Joint Genome Institute"/>
            <person name="Kuo A."/>
            <person name="Kohler A."/>
            <person name="Nagy L.G."/>
            <person name="Floudas D."/>
            <person name="Copeland A."/>
            <person name="Barry K.W."/>
            <person name="Cichocki N."/>
            <person name="Veneault-Fourrey C."/>
            <person name="LaButti K."/>
            <person name="Lindquist E.A."/>
            <person name="Lipzen A."/>
            <person name="Lundell T."/>
            <person name="Morin E."/>
            <person name="Murat C."/>
            <person name="Sun H."/>
            <person name="Tunlid A."/>
            <person name="Henrissat B."/>
            <person name="Grigoriev I.V."/>
            <person name="Hibbett D.S."/>
            <person name="Martin F."/>
            <person name="Nordberg H.P."/>
            <person name="Cantor M.N."/>
            <person name="Hua S.X."/>
        </authorList>
    </citation>
    <scope>NUCLEOTIDE SEQUENCE [LARGE SCALE GENOMIC DNA]</scope>
    <source>
        <strain evidence="2 3">LaAM-08-1</strain>
    </source>
</reference>
<sequence length="90" mass="9350">LAHQGAFIATVEYNVASGDMKVGSADVSPIFSNQPTGNVMVSAPVIECGQTFSANISTPFSSSSALRRPLLSLVLYTAVVLVGILVSKHI</sequence>
<accession>A0A0C9WP95</accession>
<protein>
    <submittedName>
        <fullName evidence="2">Uncharacterized protein</fullName>
    </submittedName>
</protein>
<keyword evidence="1" id="KW-1133">Transmembrane helix</keyword>
<organism evidence="2 3">
    <name type="scientific">Laccaria amethystina LaAM-08-1</name>
    <dbReference type="NCBI Taxonomy" id="1095629"/>
    <lineage>
        <taxon>Eukaryota</taxon>
        <taxon>Fungi</taxon>
        <taxon>Dikarya</taxon>
        <taxon>Basidiomycota</taxon>
        <taxon>Agaricomycotina</taxon>
        <taxon>Agaricomycetes</taxon>
        <taxon>Agaricomycetidae</taxon>
        <taxon>Agaricales</taxon>
        <taxon>Agaricineae</taxon>
        <taxon>Hydnangiaceae</taxon>
        <taxon>Laccaria</taxon>
    </lineage>
</organism>
<feature type="non-terminal residue" evidence="2">
    <location>
        <position position="1"/>
    </location>
</feature>
<keyword evidence="1" id="KW-0812">Transmembrane</keyword>
<proteinExistence type="predicted"/>
<gene>
    <name evidence="2" type="ORF">K443DRAFT_113262</name>
</gene>
<dbReference type="Proteomes" id="UP000054477">
    <property type="component" value="Unassembled WGS sequence"/>
</dbReference>
<feature type="non-terminal residue" evidence="2">
    <location>
        <position position="90"/>
    </location>
</feature>
<evidence type="ECO:0000313" key="2">
    <source>
        <dbReference type="EMBL" id="KIJ92660.1"/>
    </source>
</evidence>
<dbReference type="HOGENOM" id="CLU_2446650_0_0_1"/>
<name>A0A0C9WP95_9AGAR</name>
<reference evidence="3" key="2">
    <citation type="submission" date="2015-01" db="EMBL/GenBank/DDBJ databases">
        <title>Evolutionary Origins and Diversification of the Mycorrhizal Mutualists.</title>
        <authorList>
            <consortium name="DOE Joint Genome Institute"/>
            <consortium name="Mycorrhizal Genomics Consortium"/>
            <person name="Kohler A."/>
            <person name="Kuo A."/>
            <person name="Nagy L.G."/>
            <person name="Floudas D."/>
            <person name="Copeland A."/>
            <person name="Barry K.W."/>
            <person name="Cichocki N."/>
            <person name="Veneault-Fourrey C."/>
            <person name="LaButti K."/>
            <person name="Lindquist E.A."/>
            <person name="Lipzen A."/>
            <person name="Lundell T."/>
            <person name="Morin E."/>
            <person name="Murat C."/>
            <person name="Riley R."/>
            <person name="Ohm R."/>
            <person name="Sun H."/>
            <person name="Tunlid A."/>
            <person name="Henrissat B."/>
            <person name="Grigoriev I.V."/>
            <person name="Hibbett D.S."/>
            <person name="Martin F."/>
        </authorList>
    </citation>
    <scope>NUCLEOTIDE SEQUENCE [LARGE SCALE GENOMIC DNA]</scope>
    <source>
        <strain evidence="3">LaAM-08-1</strain>
    </source>
</reference>
<dbReference type="OrthoDB" id="10377948at2759"/>
<feature type="transmembrane region" description="Helical" evidence="1">
    <location>
        <begin position="70"/>
        <end position="87"/>
    </location>
</feature>
<keyword evidence="3" id="KW-1185">Reference proteome</keyword>
<keyword evidence="1" id="KW-0472">Membrane</keyword>
<dbReference type="EMBL" id="KN838894">
    <property type="protein sequence ID" value="KIJ92660.1"/>
    <property type="molecule type" value="Genomic_DNA"/>
</dbReference>
<evidence type="ECO:0000256" key="1">
    <source>
        <dbReference type="SAM" id="Phobius"/>
    </source>
</evidence>